<dbReference type="EMBL" id="JAEMOS010000014">
    <property type="protein sequence ID" value="MBJ7266363.1"/>
    <property type="molecule type" value="Genomic_DNA"/>
</dbReference>
<evidence type="ECO:0000313" key="4">
    <source>
        <dbReference type="Proteomes" id="UP000655994"/>
    </source>
</evidence>
<name>A0A8I1KIH2_9GAMM</name>
<dbReference type="Proteomes" id="UP000655994">
    <property type="component" value="Unassembled WGS sequence"/>
</dbReference>
<reference evidence="2 4" key="1">
    <citation type="submission" date="2020-09" db="EMBL/GenBank/DDBJ databases">
        <title>Draft Genomes of Bacterial Isolates from North Pond Shallow Sediments.</title>
        <authorList>
            <person name="Kiel Reese B."/>
            <person name="Mullis M."/>
            <person name="Weisend R.E."/>
        </authorList>
    </citation>
    <scope>NUCLEOTIDE SEQUENCE</scope>
    <source>
        <strain evidence="2">KJE-2</strain>
        <strain evidence="1 4">KJE-3</strain>
    </source>
</reference>
<dbReference type="Proteomes" id="UP000621390">
    <property type="component" value="Unassembled WGS sequence"/>
</dbReference>
<dbReference type="RefSeq" id="WP_199494080.1">
    <property type="nucleotide sequence ID" value="NZ_JAEMOP010000009.1"/>
</dbReference>
<dbReference type="AlphaFoldDB" id="A0A8I1KIH2"/>
<evidence type="ECO:0000313" key="2">
    <source>
        <dbReference type="EMBL" id="MBJ7316920.1"/>
    </source>
</evidence>
<gene>
    <name evidence="1" type="ORF">JHC10_05315</name>
    <name evidence="2" type="ORF">JHC11_13065</name>
</gene>
<evidence type="ECO:0000313" key="1">
    <source>
        <dbReference type="EMBL" id="MBJ7266363.1"/>
    </source>
</evidence>
<protein>
    <submittedName>
        <fullName evidence="2">Uncharacterized protein</fullName>
    </submittedName>
</protein>
<organism evidence="2 3">
    <name type="scientific">Idiomarina abyssalis</name>
    <dbReference type="NCBI Taxonomy" id="86102"/>
    <lineage>
        <taxon>Bacteria</taxon>
        <taxon>Pseudomonadati</taxon>
        <taxon>Pseudomonadota</taxon>
        <taxon>Gammaproteobacteria</taxon>
        <taxon>Alteromonadales</taxon>
        <taxon>Idiomarinaceae</taxon>
        <taxon>Idiomarina</taxon>
    </lineage>
</organism>
<accession>A0A8I1KIH2</accession>
<comment type="caution">
    <text evidence="2">The sequence shown here is derived from an EMBL/GenBank/DDBJ whole genome shotgun (WGS) entry which is preliminary data.</text>
</comment>
<proteinExistence type="predicted"/>
<dbReference type="EMBL" id="JAEMOP010000009">
    <property type="protein sequence ID" value="MBJ7316920.1"/>
    <property type="molecule type" value="Genomic_DNA"/>
</dbReference>
<keyword evidence="4" id="KW-1185">Reference proteome</keyword>
<evidence type="ECO:0000313" key="3">
    <source>
        <dbReference type="Proteomes" id="UP000621390"/>
    </source>
</evidence>
<sequence length="75" mass="8418">MKDSDVQAKLNQLTRIANELAEEAKRRYGATGELFFEAEGQFHFMKKHQGETAGERHKGIVLSSDGFAKMDCGAW</sequence>